<proteinExistence type="predicted"/>
<reference evidence="3 4" key="1">
    <citation type="journal article" date="2018" name="Gigascience">
        <title>Genomes of trombidid mites reveal novel predicted allergens and laterally-transferred genes associated with secondary metabolism.</title>
        <authorList>
            <person name="Dong X."/>
            <person name="Chaisiri K."/>
            <person name="Xia D."/>
            <person name="Armstrong S.D."/>
            <person name="Fang Y."/>
            <person name="Donnelly M.J."/>
            <person name="Kadowaki T."/>
            <person name="McGarry J.W."/>
            <person name="Darby A.C."/>
            <person name="Makepeace B.L."/>
        </authorList>
    </citation>
    <scope>NUCLEOTIDE SEQUENCE [LARGE SCALE GENOMIC DNA]</scope>
    <source>
        <strain evidence="3">UoL-UT</strain>
    </source>
</reference>
<dbReference type="GO" id="GO:0005524">
    <property type="term" value="F:ATP binding"/>
    <property type="evidence" value="ECO:0007669"/>
    <property type="project" value="UniProtKB-UniRule"/>
</dbReference>
<organism evidence="3 4">
    <name type="scientific">Leptotrombidium deliense</name>
    <dbReference type="NCBI Taxonomy" id="299467"/>
    <lineage>
        <taxon>Eukaryota</taxon>
        <taxon>Metazoa</taxon>
        <taxon>Ecdysozoa</taxon>
        <taxon>Arthropoda</taxon>
        <taxon>Chelicerata</taxon>
        <taxon>Arachnida</taxon>
        <taxon>Acari</taxon>
        <taxon>Acariformes</taxon>
        <taxon>Trombidiformes</taxon>
        <taxon>Prostigmata</taxon>
        <taxon>Anystina</taxon>
        <taxon>Parasitengona</taxon>
        <taxon>Trombiculoidea</taxon>
        <taxon>Trombiculidae</taxon>
        <taxon>Leptotrombidium</taxon>
    </lineage>
</organism>
<dbReference type="Pfam" id="PF00069">
    <property type="entry name" value="Pkinase"/>
    <property type="match status" value="1"/>
</dbReference>
<feature type="non-terminal residue" evidence="3">
    <location>
        <position position="124"/>
    </location>
</feature>
<dbReference type="PANTHER" id="PTHR46538:SF3">
    <property type="entry name" value="PROTEIN KINASE DOMAIN-CONTAINING PROTEIN"/>
    <property type="match status" value="1"/>
</dbReference>
<keyword evidence="4" id="KW-1185">Reference proteome</keyword>
<evidence type="ECO:0000313" key="3">
    <source>
        <dbReference type="EMBL" id="RWS25501.1"/>
    </source>
</evidence>
<sequence length="124" mass="14117">MAAFLDKIGKIFNRGNNFGGDSKRKKVCHNIRFHENPEDYWEIIGELGDGAFGKVFKAQHKESGKLAAAKICELKGEDELEDFTVEIDILTECRHENIVELLEAFFYEEKLWMLIEFCGGGAVD</sequence>
<comment type="caution">
    <text evidence="3">The sequence shown here is derived from an EMBL/GenBank/DDBJ whole genome shotgun (WGS) entry which is preliminary data.</text>
</comment>
<evidence type="ECO:0000256" key="1">
    <source>
        <dbReference type="PROSITE-ProRule" id="PRU10141"/>
    </source>
</evidence>
<dbReference type="AlphaFoldDB" id="A0A443SDB6"/>
<dbReference type="PANTHER" id="PTHR46538">
    <property type="entry name" value="PROTEIN KINASE DOMAIN-CONTAINING PROTEIN"/>
    <property type="match status" value="1"/>
</dbReference>
<keyword evidence="3" id="KW-0808">Transferase</keyword>
<feature type="binding site" evidence="1">
    <location>
        <position position="70"/>
    </location>
    <ligand>
        <name>ATP</name>
        <dbReference type="ChEBI" id="CHEBI:30616"/>
    </ligand>
</feature>
<dbReference type="InterPro" id="IPR011009">
    <property type="entry name" value="Kinase-like_dom_sf"/>
</dbReference>
<accession>A0A443SDB6</accession>
<dbReference type="PROSITE" id="PS00107">
    <property type="entry name" value="PROTEIN_KINASE_ATP"/>
    <property type="match status" value="1"/>
</dbReference>
<feature type="domain" description="Protein kinase" evidence="2">
    <location>
        <begin position="41"/>
        <end position="124"/>
    </location>
</feature>
<dbReference type="FunFam" id="3.30.200.20:FF:000353">
    <property type="entry name" value="Sterile20-like kinase, isoform B"/>
    <property type="match status" value="1"/>
</dbReference>
<dbReference type="Proteomes" id="UP000288716">
    <property type="component" value="Unassembled WGS sequence"/>
</dbReference>
<dbReference type="GO" id="GO:0004672">
    <property type="term" value="F:protein kinase activity"/>
    <property type="evidence" value="ECO:0007669"/>
    <property type="project" value="InterPro"/>
</dbReference>
<evidence type="ECO:0000313" key="4">
    <source>
        <dbReference type="Proteomes" id="UP000288716"/>
    </source>
</evidence>
<dbReference type="SUPFAM" id="SSF56112">
    <property type="entry name" value="Protein kinase-like (PK-like)"/>
    <property type="match status" value="1"/>
</dbReference>
<dbReference type="PROSITE" id="PS50011">
    <property type="entry name" value="PROTEIN_KINASE_DOM"/>
    <property type="match status" value="1"/>
</dbReference>
<name>A0A443SDB6_9ACAR</name>
<dbReference type="EMBL" id="NCKV01003643">
    <property type="protein sequence ID" value="RWS25501.1"/>
    <property type="molecule type" value="Genomic_DNA"/>
</dbReference>
<dbReference type="InterPro" id="IPR017441">
    <property type="entry name" value="Protein_kinase_ATP_BS"/>
</dbReference>
<protein>
    <submittedName>
        <fullName evidence="3">Serine/threonine-protein kinase 10-like protein</fullName>
    </submittedName>
</protein>
<dbReference type="Gene3D" id="3.30.200.20">
    <property type="entry name" value="Phosphorylase Kinase, domain 1"/>
    <property type="match status" value="1"/>
</dbReference>
<dbReference type="InterPro" id="IPR000719">
    <property type="entry name" value="Prot_kinase_dom"/>
</dbReference>
<keyword evidence="1" id="KW-0547">Nucleotide-binding</keyword>
<dbReference type="OrthoDB" id="6506126at2759"/>
<keyword evidence="1" id="KW-0067">ATP-binding</keyword>
<evidence type="ECO:0000259" key="2">
    <source>
        <dbReference type="PROSITE" id="PS50011"/>
    </source>
</evidence>
<dbReference type="InterPro" id="IPR051585">
    <property type="entry name" value="STE20_Ser/Thr_Kinases"/>
</dbReference>
<dbReference type="STRING" id="299467.A0A443SDB6"/>
<gene>
    <name evidence="3" type="ORF">B4U80_03885</name>
</gene>
<dbReference type="VEuPathDB" id="VectorBase:LDEU006540"/>
<keyword evidence="3" id="KW-0418">Kinase</keyword>